<sequence length="182" mass="20961">MPAQKNTAVPSRALLAVVNAVPSVLWSALALAPIGAYCYQFVARPWLYGFLAISMLAYAVPTSWFNYWQLIQQPARYQQLGVALVNRVTQHGDLVKHFIRRRYPAYRHVPSRAALAALVRTTYHQERFHLVLLLFFGFTSLHAVAHRQMGWFALLLLTNVGYNLYPMWLQQYLRVRLGPMFP</sequence>
<evidence type="ECO:0000256" key="11">
    <source>
        <dbReference type="ARBA" id="ARBA00023667"/>
    </source>
</evidence>
<keyword evidence="2" id="KW-1003">Cell membrane</keyword>
<dbReference type="Pfam" id="PF18927">
    <property type="entry name" value="CrtO"/>
    <property type="match status" value="1"/>
</dbReference>
<gene>
    <name evidence="14" type="ORF">Q5H92_22165</name>
</gene>
<protein>
    <recommendedName>
        <fullName evidence="11">Glycosyl-4,4'-diaponeurosporenoate acyltransferase</fullName>
    </recommendedName>
</protein>
<evidence type="ECO:0000256" key="7">
    <source>
        <dbReference type="ARBA" id="ARBA00023136"/>
    </source>
</evidence>
<dbReference type="EMBL" id="JAUQSX010000014">
    <property type="protein sequence ID" value="MDO7849085.1"/>
    <property type="molecule type" value="Genomic_DNA"/>
</dbReference>
<comment type="subcellular location">
    <subcellularLocation>
        <location evidence="1">Cell membrane</location>
        <topology evidence="1">Single-pass membrane protein</topology>
    </subcellularLocation>
</comment>
<evidence type="ECO:0000256" key="8">
    <source>
        <dbReference type="ARBA" id="ARBA00023315"/>
    </source>
</evidence>
<keyword evidence="3" id="KW-0808">Transferase</keyword>
<dbReference type="RefSeq" id="WP_305013754.1">
    <property type="nucleotide sequence ID" value="NZ_JAUQSX010000014.1"/>
</dbReference>
<comment type="similarity">
    <text evidence="10">Belongs to the acyltransferase CrtO family.</text>
</comment>
<comment type="caution">
    <text evidence="14">The sequence shown here is derived from an EMBL/GenBank/DDBJ whole genome shotgun (WGS) entry which is preliminary data.</text>
</comment>
<evidence type="ECO:0000256" key="9">
    <source>
        <dbReference type="ARBA" id="ARBA00023588"/>
    </source>
</evidence>
<keyword evidence="4 13" id="KW-0812">Transmembrane</keyword>
<evidence type="ECO:0000256" key="1">
    <source>
        <dbReference type="ARBA" id="ARBA00004162"/>
    </source>
</evidence>
<feature type="transmembrane region" description="Helical" evidence="13">
    <location>
        <begin position="12"/>
        <end position="34"/>
    </location>
</feature>
<comment type="pathway">
    <text evidence="9">Carotenoid biosynthesis; staphyloxanthin biosynthesis; staphyloxanthin from farnesyl diphosphate: step 5/5.</text>
</comment>
<keyword evidence="5" id="KW-0732">Signal</keyword>
<evidence type="ECO:0000313" key="14">
    <source>
        <dbReference type="EMBL" id="MDO7849085.1"/>
    </source>
</evidence>
<dbReference type="InterPro" id="IPR044021">
    <property type="entry name" value="CrtO"/>
</dbReference>
<keyword evidence="15" id="KW-1185">Reference proteome</keyword>
<feature type="transmembrane region" description="Helical" evidence="13">
    <location>
        <begin position="128"/>
        <end position="145"/>
    </location>
</feature>
<accession>A0ABT9AGS8</accession>
<keyword evidence="6 13" id="KW-1133">Transmembrane helix</keyword>
<evidence type="ECO:0000313" key="15">
    <source>
        <dbReference type="Proteomes" id="UP001167796"/>
    </source>
</evidence>
<comment type="function">
    <text evidence="12">Catalyzes the acylation of glycosyl-4,4'-diaponeurosporenoate, i.e. the esterification of glucose at the C6'' position with the carboxyl group of the C(15) fatty acid 12-methyltetradecanoic acid, to yield staphyloxanthin. This is the last step in the biosynthesis of this orange pigment, present in most staphylococci strains.</text>
</comment>
<evidence type="ECO:0000256" key="5">
    <source>
        <dbReference type="ARBA" id="ARBA00022729"/>
    </source>
</evidence>
<evidence type="ECO:0000256" key="10">
    <source>
        <dbReference type="ARBA" id="ARBA00023603"/>
    </source>
</evidence>
<feature type="transmembrane region" description="Helical" evidence="13">
    <location>
        <begin position="46"/>
        <end position="68"/>
    </location>
</feature>
<feature type="transmembrane region" description="Helical" evidence="13">
    <location>
        <begin position="151"/>
        <end position="169"/>
    </location>
</feature>
<reference evidence="14" key="1">
    <citation type="submission" date="2023-07" db="EMBL/GenBank/DDBJ databases">
        <authorList>
            <person name="Kim M.K."/>
        </authorList>
    </citation>
    <scope>NUCLEOTIDE SEQUENCE</scope>
    <source>
        <strain evidence="14">M29</strain>
    </source>
</reference>
<dbReference type="Proteomes" id="UP001167796">
    <property type="component" value="Unassembled WGS sequence"/>
</dbReference>
<evidence type="ECO:0000256" key="2">
    <source>
        <dbReference type="ARBA" id="ARBA00022475"/>
    </source>
</evidence>
<evidence type="ECO:0000256" key="13">
    <source>
        <dbReference type="SAM" id="Phobius"/>
    </source>
</evidence>
<evidence type="ECO:0000256" key="3">
    <source>
        <dbReference type="ARBA" id="ARBA00022679"/>
    </source>
</evidence>
<organism evidence="14 15">
    <name type="scientific">Hymenobacter mellowenesis</name>
    <dbReference type="NCBI Taxonomy" id="3063995"/>
    <lineage>
        <taxon>Bacteria</taxon>
        <taxon>Pseudomonadati</taxon>
        <taxon>Bacteroidota</taxon>
        <taxon>Cytophagia</taxon>
        <taxon>Cytophagales</taxon>
        <taxon>Hymenobacteraceae</taxon>
        <taxon>Hymenobacter</taxon>
    </lineage>
</organism>
<evidence type="ECO:0000256" key="12">
    <source>
        <dbReference type="ARBA" id="ARBA00025324"/>
    </source>
</evidence>
<name>A0ABT9AGS8_9BACT</name>
<keyword evidence="8" id="KW-0012">Acyltransferase</keyword>
<evidence type="ECO:0000256" key="4">
    <source>
        <dbReference type="ARBA" id="ARBA00022692"/>
    </source>
</evidence>
<keyword evidence="7 13" id="KW-0472">Membrane</keyword>
<proteinExistence type="inferred from homology"/>
<evidence type="ECO:0000256" key="6">
    <source>
        <dbReference type="ARBA" id="ARBA00022989"/>
    </source>
</evidence>